<dbReference type="SMART" id="SM00369">
    <property type="entry name" value="LRR_TYP"/>
    <property type="match status" value="2"/>
</dbReference>
<evidence type="ECO:0000256" key="8">
    <source>
        <dbReference type="ARBA" id="ARBA00023170"/>
    </source>
</evidence>
<dbReference type="OrthoDB" id="2015831at2759"/>
<keyword evidence="4" id="KW-0732">Signal</keyword>
<dbReference type="SUPFAM" id="SSF52200">
    <property type="entry name" value="Toll/Interleukin receptor TIR domain"/>
    <property type="match status" value="1"/>
</dbReference>
<keyword evidence="7 10" id="KW-0472">Membrane</keyword>
<keyword evidence="2" id="KW-0433">Leucine-rich repeat</keyword>
<protein>
    <submittedName>
        <fullName evidence="11">Toll-like receptor 6</fullName>
    </submittedName>
</protein>
<keyword evidence="12" id="KW-1185">Reference proteome</keyword>
<dbReference type="Gene3D" id="3.80.10.10">
    <property type="entry name" value="Ribonuclease Inhibitor"/>
    <property type="match status" value="1"/>
</dbReference>
<evidence type="ECO:0000256" key="6">
    <source>
        <dbReference type="ARBA" id="ARBA00022989"/>
    </source>
</evidence>
<keyword evidence="9" id="KW-0325">Glycoprotein</keyword>
<proteinExistence type="predicted"/>
<name>A0A6A4VE14_AMPAM</name>
<gene>
    <name evidence="11" type="primary">Toll-6_1</name>
    <name evidence="11" type="ORF">FJT64_012996</name>
</gene>
<evidence type="ECO:0000256" key="7">
    <source>
        <dbReference type="ARBA" id="ARBA00023136"/>
    </source>
</evidence>
<dbReference type="SUPFAM" id="SSF52058">
    <property type="entry name" value="L domain-like"/>
    <property type="match status" value="1"/>
</dbReference>
<sequence>MLNLTGLRELYLQNNHLEYINTALFKPLERLEVLDLSGNRLTQLSIWTISQPYLARVSLAGNSWVCECSFRFRFRRWLLQNRDKVADAESVACSSGDVIVVESECRGMLTAANSNMWVYVAAAAVCLAATAALLAIVAYRRLGRRSASAHKMIPPLAYDAFVSCDAKDTALASQLAADLPYLRLCLLHQDVPATPDAIVEAVNASHATVLLLTEAFIGRAWCRFDFKHAHLAALGSARRSLVLVDVADVVGAPELDPDLVMLSKSCPVLSWRDKQLGQRLMRLLRPPAGTWGVPFHAGRLFRWSRVCLY</sequence>
<evidence type="ECO:0000256" key="9">
    <source>
        <dbReference type="ARBA" id="ARBA00023180"/>
    </source>
</evidence>
<dbReference type="InterPro" id="IPR035897">
    <property type="entry name" value="Toll_tir_struct_dom_sf"/>
</dbReference>
<reference evidence="11 12" key="1">
    <citation type="submission" date="2019-07" db="EMBL/GenBank/DDBJ databases">
        <title>Draft genome assembly of a fouling barnacle, Amphibalanus amphitrite (Darwin, 1854): The first reference genome for Thecostraca.</title>
        <authorList>
            <person name="Kim W."/>
        </authorList>
    </citation>
    <scope>NUCLEOTIDE SEQUENCE [LARGE SCALE GENOMIC DNA]</scope>
    <source>
        <strain evidence="11">SNU_AA5</strain>
        <tissue evidence="11">Soma without cirri and trophi</tissue>
    </source>
</reference>
<evidence type="ECO:0000313" key="11">
    <source>
        <dbReference type="EMBL" id="KAF0288632.1"/>
    </source>
</evidence>
<comment type="subcellular location">
    <subcellularLocation>
        <location evidence="1">Membrane</location>
        <topology evidence="1">Single-pass membrane protein</topology>
    </subcellularLocation>
</comment>
<accession>A0A6A4VE14</accession>
<organism evidence="11 12">
    <name type="scientific">Amphibalanus amphitrite</name>
    <name type="common">Striped barnacle</name>
    <name type="synonym">Balanus amphitrite</name>
    <dbReference type="NCBI Taxonomy" id="1232801"/>
    <lineage>
        <taxon>Eukaryota</taxon>
        <taxon>Metazoa</taxon>
        <taxon>Ecdysozoa</taxon>
        <taxon>Arthropoda</taxon>
        <taxon>Crustacea</taxon>
        <taxon>Multicrustacea</taxon>
        <taxon>Cirripedia</taxon>
        <taxon>Thoracica</taxon>
        <taxon>Thoracicalcarea</taxon>
        <taxon>Balanomorpha</taxon>
        <taxon>Balanoidea</taxon>
        <taxon>Balanidae</taxon>
        <taxon>Amphibalaninae</taxon>
        <taxon>Amphibalanus</taxon>
    </lineage>
</organism>
<dbReference type="InterPro" id="IPR003591">
    <property type="entry name" value="Leu-rich_rpt_typical-subtyp"/>
</dbReference>
<evidence type="ECO:0000256" key="5">
    <source>
        <dbReference type="ARBA" id="ARBA00022737"/>
    </source>
</evidence>
<dbReference type="GO" id="GO:0007165">
    <property type="term" value="P:signal transduction"/>
    <property type="evidence" value="ECO:0007669"/>
    <property type="project" value="TreeGrafter"/>
</dbReference>
<keyword evidence="5" id="KW-0677">Repeat</keyword>
<keyword evidence="3 10" id="KW-0812">Transmembrane</keyword>
<dbReference type="PROSITE" id="PS51450">
    <property type="entry name" value="LRR"/>
    <property type="match status" value="1"/>
</dbReference>
<keyword evidence="8 11" id="KW-0675">Receptor</keyword>
<evidence type="ECO:0000256" key="10">
    <source>
        <dbReference type="SAM" id="Phobius"/>
    </source>
</evidence>
<dbReference type="GO" id="GO:0005886">
    <property type="term" value="C:plasma membrane"/>
    <property type="evidence" value="ECO:0007669"/>
    <property type="project" value="TreeGrafter"/>
</dbReference>
<comment type="caution">
    <text evidence="11">The sequence shown here is derived from an EMBL/GenBank/DDBJ whole genome shotgun (WGS) entry which is preliminary data.</text>
</comment>
<dbReference type="EMBL" id="VIIS01002089">
    <property type="protein sequence ID" value="KAF0288632.1"/>
    <property type="molecule type" value="Genomic_DNA"/>
</dbReference>
<dbReference type="Proteomes" id="UP000440578">
    <property type="component" value="Unassembled WGS sequence"/>
</dbReference>
<dbReference type="Gene3D" id="3.40.50.10140">
    <property type="entry name" value="Toll/interleukin-1 receptor homology (TIR) domain"/>
    <property type="match status" value="1"/>
</dbReference>
<dbReference type="PANTHER" id="PTHR24365">
    <property type="entry name" value="TOLL-LIKE RECEPTOR"/>
    <property type="match status" value="1"/>
</dbReference>
<evidence type="ECO:0000256" key="2">
    <source>
        <dbReference type="ARBA" id="ARBA00022614"/>
    </source>
</evidence>
<evidence type="ECO:0000313" key="12">
    <source>
        <dbReference type="Proteomes" id="UP000440578"/>
    </source>
</evidence>
<feature type="transmembrane region" description="Helical" evidence="10">
    <location>
        <begin position="116"/>
        <end position="139"/>
    </location>
</feature>
<dbReference type="GO" id="GO:0038023">
    <property type="term" value="F:signaling receptor activity"/>
    <property type="evidence" value="ECO:0007669"/>
    <property type="project" value="TreeGrafter"/>
</dbReference>
<dbReference type="InterPro" id="IPR032675">
    <property type="entry name" value="LRR_dom_sf"/>
</dbReference>
<keyword evidence="6 10" id="KW-1133">Transmembrane helix</keyword>
<dbReference type="AlphaFoldDB" id="A0A6A4VE14"/>
<evidence type="ECO:0000256" key="4">
    <source>
        <dbReference type="ARBA" id="ARBA00022729"/>
    </source>
</evidence>
<dbReference type="PANTHER" id="PTHR24365:SF541">
    <property type="entry name" value="PROTEIN TOLL-RELATED"/>
    <property type="match status" value="1"/>
</dbReference>
<evidence type="ECO:0000256" key="3">
    <source>
        <dbReference type="ARBA" id="ARBA00022692"/>
    </source>
</evidence>
<dbReference type="Pfam" id="PF13855">
    <property type="entry name" value="LRR_8"/>
    <property type="match status" value="1"/>
</dbReference>
<evidence type="ECO:0000256" key="1">
    <source>
        <dbReference type="ARBA" id="ARBA00004167"/>
    </source>
</evidence>
<dbReference type="InterPro" id="IPR001611">
    <property type="entry name" value="Leu-rich_rpt"/>
</dbReference>